<feature type="region of interest" description="Disordered" evidence="1">
    <location>
        <begin position="23"/>
        <end position="83"/>
    </location>
</feature>
<comment type="caution">
    <text evidence="2">The sequence shown here is derived from an EMBL/GenBank/DDBJ whole genome shotgun (WGS) entry which is preliminary data.</text>
</comment>
<keyword evidence="3" id="KW-1185">Reference proteome</keyword>
<accession>A0ABD5W5B0</accession>
<organism evidence="2 3">
    <name type="scientific">Halovenus salina</name>
    <dbReference type="NCBI Taxonomy" id="1510225"/>
    <lineage>
        <taxon>Archaea</taxon>
        <taxon>Methanobacteriati</taxon>
        <taxon>Methanobacteriota</taxon>
        <taxon>Stenosarchaea group</taxon>
        <taxon>Halobacteria</taxon>
        <taxon>Halobacteriales</taxon>
        <taxon>Haloarculaceae</taxon>
        <taxon>Halovenus</taxon>
    </lineage>
</organism>
<gene>
    <name evidence="2" type="ORF">ACFQQG_06480</name>
</gene>
<dbReference type="AlphaFoldDB" id="A0ABD5W5B0"/>
<sequence>MLRGGRVIVLIALVVLAGCAGLSGSETGTPESTSTEVTPATPTATPTPAATPTATPTPTPTETPTPTATPTPEYDTEDVAASTEYPQSVALTTLAWNESMYMIEGKAEVYDESDDLVREFRFDGDAKHTMTDLDPGTNYTVVIPEVGYYEMPTVTAHFDPGQVDSLNITTVPEFNSTDKFQWQWRYIPYSFINDTTLELKDSELDDLREDKYQLAGNGTYDEGDWEYIWNLNWVFWDDDLVPETATNISGDLNYRKLNGNWTKPVDERGFPVHPNHRPSFRPVIDGIFQMDNLTLEYVNTQTLNESSVPKHLRLKNWSTPEEIKGEEVLVFNIEHWGHSERAGGTYYIRNKSQARIYVDKDTGHILRYQARERLGVNIGSFDAYAGNNPSIHVIDFYNHGDEDIEVDPDDYPPYEDEKD</sequence>
<evidence type="ECO:0000256" key="1">
    <source>
        <dbReference type="SAM" id="MobiDB-lite"/>
    </source>
</evidence>
<evidence type="ECO:0000313" key="3">
    <source>
        <dbReference type="Proteomes" id="UP001596445"/>
    </source>
</evidence>
<dbReference type="GeneID" id="76629819"/>
<evidence type="ECO:0000313" key="2">
    <source>
        <dbReference type="EMBL" id="MFC7057877.1"/>
    </source>
</evidence>
<dbReference type="Proteomes" id="UP001596445">
    <property type="component" value="Unassembled WGS sequence"/>
</dbReference>
<dbReference type="RefSeq" id="WP_267163679.1">
    <property type="nucleotide sequence ID" value="NZ_CP112972.1"/>
</dbReference>
<dbReference type="EMBL" id="JBHSZI010000001">
    <property type="protein sequence ID" value="MFC7057877.1"/>
    <property type="molecule type" value="Genomic_DNA"/>
</dbReference>
<feature type="compositionally biased region" description="Pro residues" evidence="1">
    <location>
        <begin position="55"/>
        <end position="69"/>
    </location>
</feature>
<name>A0ABD5W5B0_9EURY</name>
<feature type="compositionally biased region" description="Low complexity" evidence="1">
    <location>
        <begin position="23"/>
        <end position="54"/>
    </location>
</feature>
<dbReference type="PROSITE" id="PS51257">
    <property type="entry name" value="PROKAR_LIPOPROTEIN"/>
    <property type="match status" value="1"/>
</dbReference>
<protein>
    <submittedName>
        <fullName evidence="2">Uncharacterized protein</fullName>
    </submittedName>
</protein>
<reference evidence="2 3" key="1">
    <citation type="journal article" date="2019" name="Int. J. Syst. Evol. Microbiol.">
        <title>The Global Catalogue of Microorganisms (GCM) 10K type strain sequencing project: providing services to taxonomists for standard genome sequencing and annotation.</title>
        <authorList>
            <consortium name="The Broad Institute Genomics Platform"/>
            <consortium name="The Broad Institute Genome Sequencing Center for Infectious Disease"/>
            <person name="Wu L."/>
            <person name="Ma J."/>
        </authorList>
    </citation>
    <scope>NUCLEOTIDE SEQUENCE [LARGE SCALE GENOMIC DNA]</scope>
    <source>
        <strain evidence="2 3">JCM 30072</strain>
    </source>
</reference>
<proteinExistence type="predicted"/>